<comment type="caution">
    <text evidence="1">The sequence shown here is derived from an EMBL/GenBank/DDBJ whole genome shotgun (WGS) entry which is preliminary data.</text>
</comment>
<keyword evidence="2" id="KW-1185">Reference proteome</keyword>
<accession>A0ABQ5GMN2</accession>
<dbReference type="Proteomes" id="UP001151760">
    <property type="component" value="Unassembled WGS sequence"/>
</dbReference>
<reference evidence="1" key="1">
    <citation type="journal article" date="2022" name="Int. J. Mol. Sci.">
        <title>Draft Genome of Tanacetum Coccineum: Genomic Comparison of Closely Related Tanacetum-Family Plants.</title>
        <authorList>
            <person name="Yamashiro T."/>
            <person name="Shiraishi A."/>
            <person name="Nakayama K."/>
            <person name="Satake H."/>
        </authorList>
    </citation>
    <scope>NUCLEOTIDE SEQUENCE</scope>
</reference>
<proteinExistence type="predicted"/>
<evidence type="ECO:0000313" key="1">
    <source>
        <dbReference type="EMBL" id="GJT76604.1"/>
    </source>
</evidence>
<dbReference type="EMBL" id="BQNB010018638">
    <property type="protein sequence ID" value="GJT76604.1"/>
    <property type="molecule type" value="Genomic_DNA"/>
</dbReference>
<gene>
    <name evidence="1" type="ORF">Tco_1043329</name>
</gene>
<evidence type="ECO:0000313" key="2">
    <source>
        <dbReference type="Proteomes" id="UP001151760"/>
    </source>
</evidence>
<organism evidence="1 2">
    <name type="scientific">Tanacetum coccineum</name>
    <dbReference type="NCBI Taxonomy" id="301880"/>
    <lineage>
        <taxon>Eukaryota</taxon>
        <taxon>Viridiplantae</taxon>
        <taxon>Streptophyta</taxon>
        <taxon>Embryophyta</taxon>
        <taxon>Tracheophyta</taxon>
        <taxon>Spermatophyta</taxon>
        <taxon>Magnoliopsida</taxon>
        <taxon>eudicotyledons</taxon>
        <taxon>Gunneridae</taxon>
        <taxon>Pentapetalae</taxon>
        <taxon>asterids</taxon>
        <taxon>campanulids</taxon>
        <taxon>Asterales</taxon>
        <taxon>Asteraceae</taxon>
        <taxon>Asteroideae</taxon>
        <taxon>Anthemideae</taxon>
        <taxon>Anthemidinae</taxon>
        <taxon>Tanacetum</taxon>
    </lineage>
</organism>
<protein>
    <submittedName>
        <fullName evidence="1">Uncharacterized protein</fullName>
    </submittedName>
</protein>
<name>A0ABQ5GMN2_9ASTR</name>
<reference evidence="1" key="2">
    <citation type="submission" date="2022-01" db="EMBL/GenBank/DDBJ databases">
        <authorList>
            <person name="Yamashiro T."/>
            <person name="Shiraishi A."/>
            <person name="Satake H."/>
            <person name="Nakayama K."/>
        </authorList>
    </citation>
    <scope>NUCLEOTIDE SEQUENCE</scope>
</reference>
<sequence>MAKILIGNLWGVTFFPRELGTPSRVLTNLEDRNTTLLQTLDLTVHDLDRCEKYCELGSVDLEFKSIGDDSKFDENLKKLLLVSYESVEVGFELIVITKALTLRGFARSVLLLRLLFQGGWVLGSSSQELPVVEGCKLLPSPSASL</sequence>